<name>A0A7S2R933_9STRA</name>
<reference evidence="2" key="1">
    <citation type="submission" date="2021-01" db="EMBL/GenBank/DDBJ databases">
        <authorList>
            <person name="Corre E."/>
            <person name="Pelletier E."/>
            <person name="Niang G."/>
            <person name="Scheremetjew M."/>
            <person name="Finn R."/>
            <person name="Kale V."/>
            <person name="Holt S."/>
            <person name="Cochrane G."/>
            <person name="Meng A."/>
            <person name="Brown T."/>
            <person name="Cohen L."/>
        </authorList>
    </citation>
    <scope>NUCLEOTIDE SEQUENCE</scope>
    <source>
        <strain evidence="2">NY070348D</strain>
    </source>
</reference>
<dbReference type="GO" id="GO:0016773">
    <property type="term" value="F:phosphotransferase activity, alcohol group as acceptor"/>
    <property type="evidence" value="ECO:0007669"/>
    <property type="project" value="UniProtKB-ARBA"/>
</dbReference>
<dbReference type="AlphaFoldDB" id="A0A7S2R933"/>
<feature type="domain" description="DAGKc" evidence="1">
    <location>
        <begin position="186"/>
        <end position="329"/>
    </location>
</feature>
<sequence>MGSSYSNVVEEIQHESNEEATGVDQRPLLEKGNQKGLYLESVAGDLTCGSEDEVICILKDDMMLIMRIDGHILHHVILADITSVFVRRCNRERQVSLDGADSELGGEEEFGDDEQVELVIVSFPLVQETRSCCCTLLCCCCCSPQYVREKREDIVLTSERPELVHHWEYALTSAVSGKGQRDLCISSAKKFFVVICPASGSGNSVKTYERMVRPIFEASRIEATVVCTTKPKDAIRQILRISLKDFDGIVVVGGDGMVFEAIQGLANHPESQGYELRMPIGIIPCGSGNGMVTSLAHVSQSISDAPSSAIAIARGRVEVVDVWHVSTMKKDGSYGAECFACLSFSWAIIADIDIESEKCRCFGGARFTMGSLVRVACLRQYEGRILYLPASADSEDVVSVTETAPATWKEVSGDFTLLWAMNVTHGSSDCFVAPNAKLNNAAIELVLVQGAGRIDMTKGLLGLEHGNHVDLPSFETLSVKAFRLESYTPGDNIPGRLVVDGELLQPAERVQVDASFGSADFFSYH</sequence>
<accession>A0A7S2R933</accession>
<dbReference type="GO" id="GO:0046512">
    <property type="term" value="P:sphingosine biosynthetic process"/>
    <property type="evidence" value="ECO:0007669"/>
    <property type="project" value="TreeGrafter"/>
</dbReference>
<dbReference type="Gene3D" id="2.60.200.40">
    <property type="match status" value="1"/>
</dbReference>
<dbReference type="PANTHER" id="PTHR12358:SF31">
    <property type="entry name" value="ACYLGLYCEROL KINASE, MITOCHONDRIAL"/>
    <property type="match status" value="1"/>
</dbReference>
<dbReference type="SUPFAM" id="SSF111331">
    <property type="entry name" value="NAD kinase/diacylglycerol kinase-like"/>
    <property type="match status" value="1"/>
</dbReference>
<gene>
    <name evidence="2" type="ORF">QSP1433_LOCUS975</name>
</gene>
<protein>
    <recommendedName>
        <fullName evidence="1">DAGKc domain-containing protein</fullName>
    </recommendedName>
</protein>
<dbReference type="Gene3D" id="3.40.50.10330">
    <property type="entry name" value="Probable inorganic polyphosphate/atp-NAD kinase, domain 1"/>
    <property type="match status" value="1"/>
</dbReference>
<dbReference type="GO" id="GO:0016020">
    <property type="term" value="C:membrane"/>
    <property type="evidence" value="ECO:0007669"/>
    <property type="project" value="TreeGrafter"/>
</dbReference>
<dbReference type="Pfam" id="PF00781">
    <property type="entry name" value="DAGK_cat"/>
    <property type="match status" value="1"/>
</dbReference>
<proteinExistence type="predicted"/>
<dbReference type="GO" id="GO:0001727">
    <property type="term" value="F:lipid kinase activity"/>
    <property type="evidence" value="ECO:0007669"/>
    <property type="project" value="UniProtKB-ARBA"/>
</dbReference>
<dbReference type="InterPro" id="IPR001206">
    <property type="entry name" value="Diacylglycerol_kinase_cat_dom"/>
</dbReference>
<evidence type="ECO:0000259" key="1">
    <source>
        <dbReference type="PROSITE" id="PS50146"/>
    </source>
</evidence>
<evidence type="ECO:0000313" key="2">
    <source>
        <dbReference type="EMBL" id="CAD9664308.1"/>
    </source>
</evidence>
<dbReference type="EMBL" id="HBHK01001608">
    <property type="protein sequence ID" value="CAD9664308.1"/>
    <property type="molecule type" value="Transcribed_RNA"/>
</dbReference>
<dbReference type="PANTHER" id="PTHR12358">
    <property type="entry name" value="SPHINGOSINE KINASE"/>
    <property type="match status" value="1"/>
</dbReference>
<dbReference type="InterPro" id="IPR017438">
    <property type="entry name" value="ATP-NAD_kinase_N"/>
</dbReference>
<dbReference type="InterPro" id="IPR050187">
    <property type="entry name" value="Lipid_Phosphate_FormReg"/>
</dbReference>
<dbReference type="GO" id="GO:0005737">
    <property type="term" value="C:cytoplasm"/>
    <property type="evidence" value="ECO:0007669"/>
    <property type="project" value="TreeGrafter"/>
</dbReference>
<organism evidence="2">
    <name type="scientific">Mucochytrium quahogii</name>
    <dbReference type="NCBI Taxonomy" id="96639"/>
    <lineage>
        <taxon>Eukaryota</taxon>
        <taxon>Sar</taxon>
        <taxon>Stramenopiles</taxon>
        <taxon>Bigyra</taxon>
        <taxon>Labyrinthulomycetes</taxon>
        <taxon>Thraustochytrida</taxon>
        <taxon>Thraustochytriidae</taxon>
        <taxon>Mucochytrium</taxon>
    </lineage>
</organism>
<dbReference type="SMART" id="SM00046">
    <property type="entry name" value="DAGKc"/>
    <property type="match status" value="1"/>
</dbReference>
<dbReference type="PROSITE" id="PS50146">
    <property type="entry name" value="DAGK"/>
    <property type="match status" value="1"/>
</dbReference>
<dbReference type="InterPro" id="IPR016064">
    <property type="entry name" value="NAD/diacylglycerol_kinase_sf"/>
</dbReference>